<organism evidence="1 2">
    <name type="scientific">Clostridium perfringens D str. JGS1721</name>
    <dbReference type="NCBI Taxonomy" id="488537"/>
    <lineage>
        <taxon>Bacteria</taxon>
        <taxon>Bacillati</taxon>
        <taxon>Bacillota</taxon>
        <taxon>Clostridia</taxon>
        <taxon>Eubacteriales</taxon>
        <taxon>Clostridiaceae</taxon>
        <taxon>Clostridium</taxon>
    </lineage>
</organism>
<protein>
    <submittedName>
        <fullName evidence="1">Uncharacterized protein</fullName>
    </submittedName>
</protein>
<gene>
    <name evidence="1" type="ORF">CJD_1939</name>
</gene>
<dbReference type="Proteomes" id="UP000003188">
    <property type="component" value="Unassembled WGS sequence"/>
</dbReference>
<dbReference type="EMBL" id="ABOO01000010">
    <property type="protein sequence ID" value="EDT72317.1"/>
    <property type="molecule type" value="Genomic_DNA"/>
</dbReference>
<dbReference type="RefSeq" id="WP_004460177.1">
    <property type="nucleotide sequence ID" value="NZ_ABOO01000010.1"/>
</dbReference>
<reference evidence="1 2" key="1">
    <citation type="submission" date="2008-03" db="EMBL/GenBank/DDBJ databases">
        <authorList>
            <person name="Paulsen I."/>
            <person name="Sebastian Y."/>
        </authorList>
    </citation>
    <scope>NUCLEOTIDE SEQUENCE [LARGE SCALE GENOMIC DNA]</scope>
    <source>
        <strain evidence="2">D str. JGS1721</strain>
    </source>
</reference>
<proteinExistence type="predicted"/>
<sequence length="116" mass="13716">MRKFGIKTKDNNDILIFHALPHVTTKFQWYIAENIDEEGHPIDKQIYESYTLSTEVIKRKKFVGKYLYCEYLIPELNKYQKTEYIKLGLSVESMINAGIVFDDIFKFNEQGNLVKI</sequence>
<evidence type="ECO:0000313" key="2">
    <source>
        <dbReference type="Proteomes" id="UP000003188"/>
    </source>
</evidence>
<comment type="caution">
    <text evidence="1">The sequence shown here is derived from an EMBL/GenBank/DDBJ whole genome shotgun (WGS) entry which is preliminary data.</text>
</comment>
<name>B1V1N9_CLOPF</name>
<accession>B1V1N9</accession>
<dbReference type="AlphaFoldDB" id="B1V1N9"/>
<evidence type="ECO:0000313" key="1">
    <source>
        <dbReference type="EMBL" id="EDT72317.1"/>
    </source>
</evidence>